<dbReference type="PANTHER" id="PTHR48051">
    <property type="match status" value="1"/>
</dbReference>
<dbReference type="InterPro" id="IPR025875">
    <property type="entry name" value="Leu-rich_rpt_4"/>
</dbReference>
<dbReference type="PROSITE" id="PS51450">
    <property type="entry name" value="LRR"/>
    <property type="match status" value="2"/>
</dbReference>
<evidence type="ECO:0000256" key="3">
    <source>
        <dbReference type="SAM" id="MobiDB-lite"/>
    </source>
</evidence>
<dbReference type="STRING" id="5601.A0A0D2G2U3"/>
<dbReference type="InterPro" id="IPR003591">
    <property type="entry name" value="Leu-rich_rpt_typical-subtyp"/>
</dbReference>
<gene>
    <name evidence="4" type="ORF">PV04_01281</name>
</gene>
<accession>A0A0D2G2U3</accession>
<feature type="region of interest" description="Disordered" evidence="3">
    <location>
        <begin position="1"/>
        <end position="64"/>
    </location>
</feature>
<evidence type="ECO:0000313" key="5">
    <source>
        <dbReference type="Proteomes" id="UP000054266"/>
    </source>
</evidence>
<protein>
    <submittedName>
        <fullName evidence="4">Uncharacterized protein</fullName>
    </submittedName>
</protein>
<reference evidence="4 5" key="1">
    <citation type="submission" date="2015-01" db="EMBL/GenBank/DDBJ databases">
        <title>The Genome Sequence of Capronia semiimmersa CBS27337.</title>
        <authorList>
            <consortium name="The Broad Institute Genomics Platform"/>
            <person name="Cuomo C."/>
            <person name="de Hoog S."/>
            <person name="Gorbushina A."/>
            <person name="Stielow B."/>
            <person name="Teixiera M."/>
            <person name="Abouelleil A."/>
            <person name="Chapman S.B."/>
            <person name="Priest M."/>
            <person name="Young S.K."/>
            <person name="Wortman J."/>
            <person name="Nusbaum C."/>
            <person name="Birren B."/>
        </authorList>
    </citation>
    <scope>NUCLEOTIDE SEQUENCE [LARGE SCALE GENOMIC DNA]</scope>
    <source>
        <strain evidence="4 5">CBS 27337</strain>
    </source>
</reference>
<keyword evidence="2" id="KW-0677">Repeat</keyword>
<evidence type="ECO:0000313" key="4">
    <source>
        <dbReference type="EMBL" id="KIW73140.1"/>
    </source>
</evidence>
<dbReference type="SMART" id="SM00369">
    <property type="entry name" value="LRR_TYP"/>
    <property type="match status" value="2"/>
</dbReference>
<dbReference type="SUPFAM" id="SSF52058">
    <property type="entry name" value="L domain-like"/>
    <property type="match status" value="1"/>
</dbReference>
<name>A0A0D2G2U3_9EURO</name>
<dbReference type="Proteomes" id="UP000054266">
    <property type="component" value="Unassembled WGS sequence"/>
</dbReference>
<dbReference type="EMBL" id="KN846956">
    <property type="protein sequence ID" value="KIW73140.1"/>
    <property type="molecule type" value="Genomic_DNA"/>
</dbReference>
<dbReference type="HOGENOM" id="CLU_027499_0_0_1"/>
<dbReference type="Gene3D" id="3.80.10.10">
    <property type="entry name" value="Ribonuclease Inhibitor"/>
    <property type="match status" value="1"/>
</dbReference>
<dbReference type="AlphaFoldDB" id="A0A0D2G2U3"/>
<sequence>MDEPELPPLSQPAQADIRGHSRPSFLLTRKRTLSEYDDEPATSSDPATFSSDETAPGAENYAVGRRKKHTFRGSWWDLHPAKSGTRTSHRKKREFRRNFDSGIFMGSESEEPLSSDSFSMEDEFLKDQERTGEKNNQSIQRPRLWSSEDLESTPRTKLALRAAVQMPKEHEAVCHIVRQCLELGKEDVDLSVMSLSSLPSEVTTLNTLSKQAEIAPGMLHIGTDLEPRLRLFLGNNLFTKVPSAVLDLRNLRLLSLRNNNLSSIPPGIRDLVNLESLNIAGNQLTELPSEVLDLVSNSRLQELILLPNPWKQLGRLPNKRIHPDAIPRMQNGSLKLWMALDAPHQLEDAQTRLAQNSTVPSLTELILRHLSKLDPRGETDFGDYMPGGSPQTVLDHLSFLKEHPDRRCASCKRQIALAAKEEIQWWYVSCGQSSEETTGQSLLSPPGAIPFRRLLCYDGCARP</sequence>
<feature type="compositionally biased region" description="Pro residues" evidence="3">
    <location>
        <begin position="1"/>
        <end position="10"/>
    </location>
</feature>
<evidence type="ECO:0000256" key="1">
    <source>
        <dbReference type="ARBA" id="ARBA00022614"/>
    </source>
</evidence>
<dbReference type="PANTHER" id="PTHR48051:SF1">
    <property type="entry name" value="RAS SUPPRESSOR PROTEIN 1"/>
    <property type="match status" value="1"/>
</dbReference>
<dbReference type="GO" id="GO:0005737">
    <property type="term" value="C:cytoplasm"/>
    <property type="evidence" value="ECO:0007669"/>
    <property type="project" value="TreeGrafter"/>
</dbReference>
<dbReference type="InterPro" id="IPR050216">
    <property type="entry name" value="LRR_domain-containing"/>
</dbReference>
<evidence type="ECO:0000256" key="2">
    <source>
        <dbReference type="ARBA" id="ARBA00022737"/>
    </source>
</evidence>
<dbReference type="Pfam" id="PF12799">
    <property type="entry name" value="LRR_4"/>
    <property type="match status" value="1"/>
</dbReference>
<feature type="region of interest" description="Disordered" evidence="3">
    <location>
        <begin position="127"/>
        <end position="150"/>
    </location>
</feature>
<feature type="compositionally biased region" description="Polar residues" evidence="3">
    <location>
        <begin position="41"/>
        <end position="53"/>
    </location>
</feature>
<proteinExistence type="predicted"/>
<dbReference type="InterPro" id="IPR032675">
    <property type="entry name" value="LRR_dom_sf"/>
</dbReference>
<organism evidence="4 5">
    <name type="scientific">Phialophora macrospora</name>
    <dbReference type="NCBI Taxonomy" id="1851006"/>
    <lineage>
        <taxon>Eukaryota</taxon>
        <taxon>Fungi</taxon>
        <taxon>Dikarya</taxon>
        <taxon>Ascomycota</taxon>
        <taxon>Pezizomycotina</taxon>
        <taxon>Eurotiomycetes</taxon>
        <taxon>Chaetothyriomycetidae</taxon>
        <taxon>Chaetothyriales</taxon>
        <taxon>Herpotrichiellaceae</taxon>
        <taxon>Phialophora</taxon>
    </lineage>
</organism>
<keyword evidence="5" id="KW-1185">Reference proteome</keyword>
<keyword evidence="1" id="KW-0433">Leucine-rich repeat</keyword>
<dbReference type="InterPro" id="IPR001611">
    <property type="entry name" value="Leu-rich_rpt"/>
</dbReference>